<accession>A0A4V1XZ53</accession>
<feature type="binding site" evidence="10">
    <location>
        <position position="128"/>
    </location>
    <ligand>
        <name>NAD(+)</name>
        <dbReference type="ChEBI" id="CHEBI:57540"/>
    </ligand>
</feature>
<dbReference type="InterPro" id="IPR036220">
    <property type="entry name" value="UDP-Glc/GDP-Man_DH_C_sf"/>
</dbReference>
<evidence type="ECO:0000256" key="1">
    <source>
        <dbReference type="ARBA" id="ARBA00004701"/>
    </source>
</evidence>
<protein>
    <recommendedName>
        <fullName evidence="3 7">UDP-glucose 6-dehydrogenase</fullName>
        <ecNumber evidence="3 7">1.1.1.22</ecNumber>
    </recommendedName>
</protein>
<dbReference type="InterPro" id="IPR001732">
    <property type="entry name" value="UDP-Glc/GDP-Man_DH_N"/>
</dbReference>
<dbReference type="Pfam" id="PF03721">
    <property type="entry name" value="UDPG_MGDP_dh_N"/>
    <property type="match status" value="1"/>
</dbReference>
<keyword evidence="5 7" id="KW-0520">NAD</keyword>
<dbReference type="RefSeq" id="WP_134717694.1">
    <property type="nucleotide sequence ID" value="NZ_SDKM01000016.1"/>
</dbReference>
<evidence type="ECO:0000259" key="11">
    <source>
        <dbReference type="SMART" id="SM00984"/>
    </source>
</evidence>
<dbReference type="AlphaFoldDB" id="A0A4V1XZ53"/>
<feature type="binding site" evidence="10">
    <location>
        <position position="274"/>
    </location>
    <ligand>
        <name>NAD(+)</name>
        <dbReference type="ChEBI" id="CHEBI:57540"/>
    </ligand>
</feature>
<evidence type="ECO:0000256" key="6">
    <source>
        <dbReference type="ARBA" id="ARBA00047473"/>
    </source>
</evidence>
<dbReference type="EMBL" id="SDKM01000016">
    <property type="protein sequence ID" value="RYP85549.1"/>
    <property type="molecule type" value="Genomic_DNA"/>
</dbReference>
<dbReference type="GO" id="GO:0051287">
    <property type="term" value="F:NAD binding"/>
    <property type="evidence" value="ECO:0007669"/>
    <property type="project" value="InterPro"/>
</dbReference>
<dbReference type="GO" id="GO:0003979">
    <property type="term" value="F:UDP-glucose 6-dehydrogenase activity"/>
    <property type="evidence" value="ECO:0007669"/>
    <property type="project" value="UniProtKB-EC"/>
</dbReference>
<sequence>MKVAVFGLGYVGTVTAAGLASRGHEVVGIDVDPGKVEAIASGRSPVVEPGIEELIAEGVSARRLRATTDTREAVAGADVSLICVGTPSAASGDTDLTYVRRALEDLRQAMLVTAPPASGRHAVVMRSTVPPGTGAGVVAPAFAGELCPEGWTVGTAMCPEFLREGVGVKDFFDPPFVVVGTADDAVAADLTELFAFLDRDVRRVEVGTAEALKYACNAFHATKVSFANEMARVFRFHGVDSREVMEIFVEDTKLNIAPTYLRPGFAYGGSCLPKDLRALQHFARVSGVDVPLLAGTALTNEMVVRGVVERIIATGHRRVAILGLSFKMDTDDLRESPNVELAERLIGKGYDVTIYDPIINPDRLVGANRRHVEAKLPHLNRLLACDPGEALAGAEVVVVASSDPGLLAALEAASPRVVIDLHGRLGDAVEALPGYEGVGW</sequence>
<dbReference type="Gene3D" id="3.40.50.720">
    <property type="entry name" value="NAD(P)-binding Rossmann-like Domain"/>
    <property type="match status" value="2"/>
</dbReference>
<feature type="binding site" evidence="10">
    <location>
        <position position="164"/>
    </location>
    <ligand>
        <name>NAD(+)</name>
        <dbReference type="ChEBI" id="CHEBI:57540"/>
    </ligand>
</feature>
<dbReference type="Pfam" id="PF00984">
    <property type="entry name" value="UDPG_MGDP_dh"/>
    <property type="match status" value="1"/>
</dbReference>
<dbReference type="SUPFAM" id="SSF48179">
    <property type="entry name" value="6-phosphogluconate dehydrogenase C-terminal domain-like"/>
    <property type="match status" value="1"/>
</dbReference>
<comment type="caution">
    <text evidence="12">The sequence shown here is derived from an EMBL/GenBank/DDBJ whole genome shotgun (WGS) entry which is preliminary data.</text>
</comment>
<dbReference type="Gene3D" id="1.20.5.100">
    <property type="entry name" value="Cytochrome c1, transmembrane anchor, C-terminal"/>
    <property type="match status" value="1"/>
</dbReference>
<dbReference type="UniPathway" id="UPA00038">
    <property type="reaction ID" value="UER00491"/>
</dbReference>
<evidence type="ECO:0000256" key="5">
    <source>
        <dbReference type="ARBA" id="ARBA00023027"/>
    </source>
</evidence>
<dbReference type="SUPFAM" id="SSF52413">
    <property type="entry name" value="UDP-glucose/GDP-mannose dehydrogenase C-terminal domain"/>
    <property type="match status" value="1"/>
</dbReference>
<dbReference type="NCBIfam" id="TIGR03026">
    <property type="entry name" value="NDP-sugDHase"/>
    <property type="match status" value="1"/>
</dbReference>
<dbReference type="SMART" id="SM00984">
    <property type="entry name" value="UDPG_MGDP_dh_C"/>
    <property type="match status" value="1"/>
</dbReference>
<dbReference type="OrthoDB" id="5193947at2"/>
<reference evidence="12 13" key="1">
    <citation type="submission" date="2019-01" db="EMBL/GenBank/DDBJ databases">
        <title>Nocardioides guangzhouensis sp. nov., an actinobacterium isolated from soil.</title>
        <authorList>
            <person name="Fu Y."/>
            <person name="Cai Y."/>
            <person name="Lin Z."/>
            <person name="Chen P."/>
        </authorList>
    </citation>
    <scope>NUCLEOTIDE SEQUENCE [LARGE SCALE GENOMIC DNA]</scope>
    <source>
        <strain evidence="12 13">130</strain>
    </source>
</reference>
<evidence type="ECO:0000313" key="12">
    <source>
        <dbReference type="EMBL" id="RYP85549.1"/>
    </source>
</evidence>
<dbReference type="InterPro" id="IPR036291">
    <property type="entry name" value="NAD(P)-bd_dom_sf"/>
</dbReference>
<dbReference type="Proteomes" id="UP000295198">
    <property type="component" value="Unassembled WGS sequence"/>
</dbReference>
<evidence type="ECO:0000256" key="7">
    <source>
        <dbReference type="PIRNR" id="PIRNR000124"/>
    </source>
</evidence>
<comment type="catalytic activity">
    <reaction evidence="6 7">
        <text>UDP-alpha-D-glucose + 2 NAD(+) + H2O = UDP-alpha-D-glucuronate + 2 NADH + 3 H(+)</text>
        <dbReference type="Rhea" id="RHEA:23596"/>
        <dbReference type="ChEBI" id="CHEBI:15377"/>
        <dbReference type="ChEBI" id="CHEBI:15378"/>
        <dbReference type="ChEBI" id="CHEBI:57540"/>
        <dbReference type="ChEBI" id="CHEBI:57945"/>
        <dbReference type="ChEBI" id="CHEBI:58052"/>
        <dbReference type="ChEBI" id="CHEBI:58885"/>
        <dbReference type="EC" id="1.1.1.22"/>
    </reaction>
</comment>
<organism evidence="12 13">
    <name type="scientific">Nocardioides guangzhouensis</name>
    <dbReference type="NCBI Taxonomy" id="2497878"/>
    <lineage>
        <taxon>Bacteria</taxon>
        <taxon>Bacillati</taxon>
        <taxon>Actinomycetota</taxon>
        <taxon>Actinomycetes</taxon>
        <taxon>Propionibacteriales</taxon>
        <taxon>Nocardioidaceae</taxon>
        <taxon>Nocardioides</taxon>
    </lineage>
</organism>
<feature type="binding site" evidence="9">
    <location>
        <position position="327"/>
    </location>
    <ligand>
        <name>substrate</name>
    </ligand>
</feature>
<evidence type="ECO:0000256" key="8">
    <source>
        <dbReference type="PIRSR" id="PIRSR500134-1"/>
    </source>
</evidence>
<dbReference type="GO" id="GO:0006065">
    <property type="term" value="P:UDP-glucuronate biosynthetic process"/>
    <property type="evidence" value="ECO:0007669"/>
    <property type="project" value="UniProtKB-UniPathway"/>
</dbReference>
<feature type="binding site" evidence="9">
    <location>
        <begin position="260"/>
        <end position="264"/>
    </location>
    <ligand>
        <name>substrate</name>
    </ligand>
</feature>
<feature type="binding site" evidence="10">
    <location>
        <position position="334"/>
    </location>
    <ligand>
        <name>NAD(+)</name>
        <dbReference type="ChEBI" id="CHEBI:57540"/>
    </ligand>
</feature>
<feature type="domain" description="UDP-glucose/GDP-mannose dehydrogenase C-terminal" evidence="11">
    <location>
        <begin position="320"/>
        <end position="427"/>
    </location>
</feature>
<feature type="binding site" evidence="9">
    <location>
        <position position="213"/>
    </location>
    <ligand>
        <name>substrate</name>
    </ligand>
</feature>
<evidence type="ECO:0000256" key="10">
    <source>
        <dbReference type="PIRSR" id="PIRSR500134-3"/>
    </source>
</evidence>
<dbReference type="SUPFAM" id="SSF51735">
    <property type="entry name" value="NAD(P)-binding Rossmann-fold domains"/>
    <property type="match status" value="1"/>
</dbReference>
<dbReference type="InterPro" id="IPR014026">
    <property type="entry name" value="UDP-Glc/GDP-Man_DH_dimer"/>
</dbReference>
<gene>
    <name evidence="12" type="ORF">EKO23_12400</name>
</gene>
<evidence type="ECO:0000313" key="13">
    <source>
        <dbReference type="Proteomes" id="UP000295198"/>
    </source>
</evidence>
<dbReference type="PIRSF" id="PIRSF000124">
    <property type="entry name" value="UDPglc_GDPman_dh"/>
    <property type="match status" value="1"/>
</dbReference>
<dbReference type="PIRSF" id="PIRSF500134">
    <property type="entry name" value="UDPglc_DH_bac"/>
    <property type="match status" value="1"/>
</dbReference>
<comment type="pathway">
    <text evidence="1">Nucleotide-sugar biosynthesis; UDP-alpha-D-glucuronate biosynthesis; UDP-alpha-D-glucuronate from UDP-alpha-D-glucose: step 1/1.</text>
</comment>
<evidence type="ECO:0000256" key="3">
    <source>
        <dbReference type="ARBA" id="ARBA00012954"/>
    </source>
</evidence>
<dbReference type="InterPro" id="IPR028357">
    <property type="entry name" value="UDPglc_DH_bac"/>
</dbReference>
<dbReference type="EC" id="1.1.1.22" evidence="3 7"/>
<dbReference type="PANTHER" id="PTHR43750:SF1">
    <property type="entry name" value="GDP-MANNOSE 6-DEHYDROGENASE"/>
    <property type="match status" value="1"/>
</dbReference>
<dbReference type="PANTHER" id="PTHR43750">
    <property type="entry name" value="UDP-GLUCOSE 6-DEHYDROGENASE TUAD"/>
    <property type="match status" value="1"/>
</dbReference>
<feature type="active site" description="Nucleophile" evidence="8">
    <location>
        <position position="271"/>
    </location>
</feature>
<name>A0A4V1XZ53_9ACTN</name>
<dbReference type="InterPro" id="IPR008927">
    <property type="entry name" value="6-PGluconate_DH-like_C_sf"/>
</dbReference>
<dbReference type="GO" id="GO:0000271">
    <property type="term" value="P:polysaccharide biosynthetic process"/>
    <property type="evidence" value="ECO:0007669"/>
    <property type="project" value="InterPro"/>
</dbReference>
<dbReference type="Pfam" id="PF03720">
    <property type="entry name" value="UDPG_MGDP_dh_C"/>
    <property type="match status" value="1"/>
</dbReference>
<keyword evidence="4 7" id="KW-0560">Oxidoreductase</keyword>
<keyword evidence="13" id="KW-1185">Reference proteome</keyword>
<dbReference type="InterPro" id="IPR017476">
    <property type="entry name" value="UDP-Glc/GDP-Man"/>
</dbReference>
<feature type="binding site" evidence="9">
    <location>
        <begin position="161"/>
        <end position="164"/>
    </location>
    <ligand>
        <name>substrate</name>
    </ligand>
</feature>
<feature type="binding site" evidence="10">
    <location>
        <position position="86"/>
    </location>
    <ligand>
        <name>NAD(+)</name>
        <dbReference type="ChEBI" id="CHEBI:57540"/>
    </ligand>
</feature>
<feature type="binding site" evidence="9">
    <location>
        <position position="268"/>
    </location>
    <ligand>
        <name>substrate</name>
    </ligand>
</feature>
<evidence type="ECO:0000256" key="2">
    <source>
        <dbReference type="ARBA" id="ARBA00006601"/>
    </source>
</evidence>
<proteinExistence type="inferred from homology"/>
<evidence type="ECO:0000256" key="9">
    <source>
        <dbReference type="PIRSR" id="PIRSR500134-2"/>
    </source>
</evidence>
<feature type="binding site" evidence="10">
    <location>
        <position position="35"/>
    </location>
    <ligand>
        <name>NAD(+)</name>
        <dbReference type="ChEBI" id="CHEBI:57540"/>
    </ligand>
</feature>
<evidence type="ECO:0000256" key="4">
    <source>
        <dbReference type="ARBA" id="ARBA00023002"/>
    </source>
</evidence>
<dbReference type="InterPro" id="IPR014027">
    <property type="entry name" value="UDP-Glc/GDP-Man_DH_C"/>
</dbReference>
<feature type="binding site" evidence="10">
    <location>
        <position position="30"/>
    </location>
    <ligand>
        <name>NAD(+)</name>
        <dbReference type="ChEBI" id="CHEBI:57540"/>
    </ligand>
</feature>
<comment type="similarity">
    <text evidence="2 7">Belongs to the UDP-glucose/GDP-mannose dehydrogenase family.</text>
</comment>